<organism evidence="6">
    <name type="scientific">Hymenolepis diminuta</name>
    <name type="common">Rat tapeworm</name>
    <dbReference type="NCBI Taxonomy" id="6216"/>
    <lineage>
        <taxon>Eukaryota</taxon>
        <taxon>Metazoa</taxon>
        <taxon>Spiralia</taxon>
        <taxon>Lophotrochozoa</taxon>
        <taxon>Platyhelminthes</taxon>
        <taxon>Cestoda</taxon>
        <taxon>Eucestoda</taxon>
        <taxon>Cyclophyllidea</taxon>
        <taxon>Hymenolepididae</taxon>
        <taxon>Hymenolepis</taxon>
    </lineage>
</organism>
<evidence type="ECO:0000313" key="3">
    <source>
        <dbReference type="EMBL" id="VUZ49228.1"/>
    </source>
</evidence>
<evidence type="ECO:0000313" key="5">
    <source>
        <dbReference type="Proteomes" id="UP000321570"/>
    </source>
</evidence>
<reference evidence="6" key="1">
    <citation type="submission" date="2017-02" db="UniProtKB">
        <authorList>
            <consortium name="WormBaseParasite"/>
        </authorList>
    </citation>
    <scope>IDENTIFICATION</scope>
</reference>
<keyword evidence="1" id="KW-0812">Transmembrane</keyword>
<dbReference type="EMBL" id="CABIJS010000322">
    <property type="protein sequence ID" value="VUZ49228.1"/>
    <property type="molecule type" value="Genomic_DNA"/>
</dbReference>
<dbReference type="Proteomes" id="UP000274504">
    <property type="component" value="Unassembled WGS sequence"/>
</dbReference>
<feature type="transmembrane region" description="Helical" evidence="1">
    <location>
        <begin position="105"/>
        <end position="130"/>
    </location>
</feature>
<dbReference type="EMBL" id="UYSG01011126">
    <property type="protein sequence ID" value="VDL61015.1"/>
    <property type="molecule type" value="Genomic_DNA"/>
</dbReference>
<feature type="transmembrane region" description="Helical" evidence="1">
    <location>
        <begin position="49"/>
        <end position="68"/>
    </location>
</feature>
<keyword evidence="1" id="KW-0472">Membrane</keyword>
<evidence type="ECO:0000313" key="2">
    <source>
        <dbReference type="EMBL" id="VDL61015.1"/>
    </source>
</evidence>
<reference evidence="2 4" key="2">
    <citation type="submission" date="2018-11" db="EMBL/GenBank/DDBJ databases">
        <authorList>
            <consortium name="Pathogen Informatics"/>
        </authorList>
    </citation>
    <scope>NUCLEOTIDE SEQUENCE [LARGE SCALE GENOMIC DNA]</scope>
</reference>
<accession>A0A0R3STG7</accession>
<dbReference type="WBParaSite" id="HDID_0000869901-mRNA-1">
    <property type="protein sequence ID" value="HDID_0000869901-mRNA-1"/>
    <property type="gene ID" value="HDID_0000869901"/>
</dbReference>
<evidence type="ECO:0000313" key="6">
    <source>
        <dbReference type="WBParaSite" id="HDID_0000869901-mRNA-1"/>
    </source>
</evidence>
<protein>
    <submittedName>
        <fullName evidence="6">DUF4418 family protein</fullName>
    </submittedName>
</protein>
<evidence type="ECO:0000313" key="4">
    <source>
        <dbReference type="Proteomes" id="UP000274504"/>
    </source>
</evidence>
<keyword evidence="5" id="KW-1185">Reference proteome</keyword>
<sequence>MNKSIFVLIGLIIILLFTILTGSLRYSTCGVLFGPSCQKFTTAQEITGLVVTAMILFFAATVFSIIFIAKKLKWAQYAEVGTLGFGAILMLAAVALIMSDDLSMAYSPIMCAIAMTLSFELTVVVMIRLFTGKSF</sequence>
<reference evidence="3 5" key="3">
    <citation type="submission" date="2019-07" db="EMBL/GenBank/DDBJ databases">
        <authorList>
            <person name="Jastrzebski P J."/>
            <person name="Paukszto L."/>
            <person name="Jastrzebski P J."/>
        </authorList>
    </citation>
    <scope>NUCLEOTIDE SEQUENCE [LARGE SCALE GENOMIC DNA]</scope>
    <source>
        <strain evidence="3 5">WMS-il1</strain>
    </source>
</reference>
<dbReference type="AlphaFoldDB" id="A0A0R3STG7"/>
<feature type="transmembrane region" description="Helical" evidence="1">
    <location>
        <begin position="80"/>
        <end position="99"/>
    </location>
</feature>
<proteinExistence type="predicted"/>
<dbReference type="Proteomes" id="UP000321570">
    <property type="component" value="Unassembled WGS sequence"/>
</dbReference>
<gene>
    <name evidence="2" type="ORF">HDID_LOCUS8697</name>
    <name evidence="3" type="ORF">WMSIL1_LOCUS8229</name>
</gene>
<evidence type="ECO:0000256" key="1">
    <source>
        <dbReference type="SAM" id="Phobius"/>
    </source>
</evidence>
<name>A0A0R3STG7_HYMDI</name>
<keyword evidence="1" id="KW-1133">Transmembrane helix</keyword>